<reference evidence="6 7" key="1">
    <citation type="submission" date="2023-08" db="EMBL/GenBank/DDBJ databases">
        <title>Pathogen: clinical or host-associated sample.</title>
        <authorList>
            <person name="Hergert J."/>
            <person name="Casey R."/>
            <person name="Wagner J."/>
            <person name="Young E.L."/>
            <person name="Oakeson K.F."/>
        </authorList>
    </citation>
    <scope>NUCLEOTIDE SEQUENCE [LARGE SCALE GENOMIC DNA]</scope>
    <source>
        <strain evidence="6 7">1760953</strain>
    </source>
</reference>
<dbReference type="SFLD" id="SFLDS00019">
    <property type="entry name" value="Glutathione_Transferase_(cytos"/>
    <property type="match status" value="1"/>
</dbReference>
<sequence length="214" mass="23780">MMSDIDNSVVVYGAGYSVYVRIVRIVLAEKGVSYELVPVDVFAQEGLPADYIARHPFGRIPAFSHGGFDLYETTAVTRYIDESFDGPALQPQATRERARMNQIIAMLDNYAYGPMVWDVYVQRMEPPEGQHPDEAKIADGLAKTRRFLIALTDLVGDRLWLAGDTPCLADFHAAPIFDLFQQAPEGAAMLAEFPSLVAWWERIKVRPSVAAALA</sequence>
<feature type="domain" description="GST C-terminal" evidence="5">
    <location>
        <begin position="93"/>
        <end position="214"/>
    </location>
</feature>
<dbReference type="Pfam" id="PF00043">
    <property type="entry name" value="GST_C"/>
    <property type="match status" value="1"/>
</dbReference>
<accession>A0AA50H5B7</accession>
<dbReference type="GO" id="GO:0043295">
    <property type="term" value="F:glutathione binding"/>
    <property type="evidence" value="ECO:0007669"/>
    <property type="project" value="TreeGrafter"/>
</dbReference>
<comment type="similarity">
    <text evidence="3">Belongs to the GST superfamily.</text>
</comment>
<dbReference type="InterPro" id="IPR004046">
    <property type="entry name" value="GST_C"/>
</dbReference>
<dbReference type="SUPFAM" id="SSF52833">
    <property type="entry name" value="Thioredoxin-like"/>
    <property type="match status" value="1"/>
</dbReference>
<evidence type="ECO:0000313" key="7">
    <source>
        <dbReference type="Proteomes" id="UP001234585"/>
    </source>
</evidence>
<evidence type="ECO:0000259" key="4">
    <source>
        <dbReference type="PROSITE" id="PS50404"/>
    </source>
</evidence>
<dbReference type="Pfam" id="PF02798">
    <property type="entry name" value="GST_N"/>
    <property type="match status" value="1"/>
</dbReference>
<evidence type="ECO:0000256" key="1">
    <source>
        <dbReference type="ARBA" id="ARBA00012452"/>
    </source>
</evidence>
<dbReference type="CDD" id="cd00299">
    <property type="entry name" value="GST_C_family"/>
    <property type="match status" value="1"/>
</dbReference>
<dbReference type="SFLD" id="SFLDG00358">
    <property type="entry name" value="Main_(cytGST)"/>
    <property type="match status" value="1"/>
</dbReference>
<dbReference type="PANTHER" id="PTHR43900:SF3">
    <property type="entry name" value="GLUTATHIONE S-TRANSFERASE RHO"/>
    <property type="match status" value="1"/>
</dbReference>
<dbReference type="RefSeq" id="WP_306038399.1">
    <property type="nucleotide sequence ID" value="NZ_CP132302.1"/>
</dbReference>
<evidence type="ECO:0000256" key="3">
    <source>
        <dbReference type="RuleBase" id="RU003494"/>
    </source>
</evidence>
<dbReference type="PANTHER" id="PTHR43900">
    <property type="entry name" value="GLUTATHIONE S-TRANSFERASE RHO"/>
    <property type="match status" value="1"/>
</dbReference>
<dbReference type="Proteomes" id="UP001234585">
    <property type="component" value="Chromosome"/>
</dbReference>
<dbReference type="InterPro" id="IPR036249">
    <property type="entry name" value="Thioredoxin-like_sf"/>
</dbReference>
<dbReference type="InterPro" id="IPR010987">
    <property type="entry name" value="Glutathione-S-Trfase_C-like"/>
</dbReference>
<dbReference type="EMBL" id="CP132302">
    <property type="protein sequence ID" value="WLR98774.1"/>
    <property type="molecule type" value="Genomic_DNA"/>
</dbReference>
<dbReference type="InterPro" id="IPR040079">
    <property type="entry name" value="Glutathione_S-Trfase"/>
</dbReference>
<gene>
    <name evidence="6" type="ORF">Q9313_07055</name>
</gene>
<evidence type="ECO:0000313" key="6">
    <source>
        <dbReference type="EMBL" id="WLR98774.1"/>
    </source>
</evidence>
<dbReference type="SUPFAM" id="SSF47616">
    <property type="entry name" value="GST C-terminal domain-like"/>
    <property type="match status" value="1"/>
</dbReference>
<proteinExistence type="inferred from homology"/>
<organism evidence="6 7">
    <name type="scientific">Shinella sumterensis</name>
    <dbReference type="NCBI Taxonomy" id="1967501"/>
    <lineage>
        <taxon>Bacteria</taxon>
        <taxon>Pseudomonadati</taxon>
        <taxon>Pseudomonadota</taxon>
        <taxon>Alphaproteobacteria</taxon>
        <taxon>Hyphomicrobiales</taxon>
        <taxon>Rhizobiaceae</taxon>
        <taxon>Shinella</taxon>
    </lineage>
</organism>
<keyword evidence="7" id="KW-1185">Reference proteome</keyword>
<name>A0AA50H5B7_9HYPH</name>
<dbReference type="GO" id="GO:0004364">
    <property type="term" value="F:glutathione transferase activity"/>
    <property type="evidence" value="ECO:0007669"/>
    <property type="project" value="UniProtKB-EC"/>
</dbReference>
<feature type="domain" description="GST N-terminal" evidence="4">
    <location>
        <begin position="7"/>
        <end position="88"/>
    </location>
</feature>
<dbReference type="Gene3D" id="3.40.30.10">
    <property type="entry name" value="Glutaredoxin"/>
    <property type="match status" value="1"/>
</dbReference>
<dbReference type="InterPro" id="IPR004045">
    <property type="entry name" value="Glutathione_S-Trfase_N"/>
</dbReference>
<dbReference type="EC" id="2.5.1.18" evidence="1"/>
<dbReference type="AlphaFoldDB" id="A0AA50H5B7"/>
<dbReference type="PROSITE" id="PS50405">
    <property type="entry name" value="GST_CTER"/>
    <property type="match status" value="1"/>
</dbReference>
<dbReference type="Gene3D" id="1.20.1050.10">
    <property type="match status" value="1"/>
</dbReference>
<evidence type="ECO:0000256" key="2">
    <source>
        <dbReference type="ARBA" id="ARBA00022679"/>
    </source>
</evidence>
<keyword evidence="2" id="KW-0808">Transferase</keyword>
<protein>
    <recommendedName>
        <fullName evidence="1">glutathione transferase</fullName>
        <ecNumber evidence="1">2.5.1.18</ecNumber>
    </recommendedName>
</protein>
<dbReference type="InterPro" id="IPR036282">
    <property type="entry name" value="Glutathione-S-Trfase_C_sf"/>
</dbReference>
<dbReference type="PROSITE" id="PS50404">
    <property type="entry name" value="GST_NTER"/>
    <property type="match status" value="1"/>
</dbReference>
<evidence type="ECO:0000259" key="5">
    <source>
        <dbReference type="PROSITE" id="PS50405"/>
    </source>
</evidence>
<dbReference type="GO" id="GO:0005737">
    <property type="term" value="C:cytoplasm"/>
    <property type="evidence" value="ECO:0007669"/>
    <property type="project" value="TreeGrafter"/>
</dbReference>